<name>A0A226CYJ2_FOLCA</name>
<dbReference type="Proteomes" id="UP000198287">
    <property type="component" value="Unassembled WGS sequence"/>
</dbReference>
<organism evidence="1 2">
    <name type="scientific">Folsomia candida</name>
    <name type="common">Springtail</name>
    <dbReference type="NCBI Taxonomy" id="158441"/>
    <lineage>
        <taxon>Eukaryota</taxon>
        <taxon>Metazoa</taxon>
        <taxon>Ecdysozoa</taxon>
        <taxon>Arthropoda</taxon>
        <taxon>Hexapoda</taxon>
        <taxon>Collembola</taxon>
        <taxon>Entomobryomorpha</taxon>
        <taxon>Isotomoidea</taxon>
        <taxon>Isotomidae</taxon>
        <taxon>Proisotominae</taxon>
        <taxon>Folsomia</taxon>
    </lineage>
</organism>
<keyword evidence="2" id="KW-1185">Reference proteome</keyword>
<reference evidence="1 2" key="1">
    <citation type="submission" date="2015-12" db="EMBL/GenBank/DDBJ databases">
        <title>The genome of Folsomia candida.</title>
        <authorList>
            <person name="Faddeeva A."/>
            <person name="Derks M.F."/>
            <person name="Anvar Y."/>
            <person name="Smit S."/>
            <person name="Van Straalen N."/>
            <person name="Roelofs D."/>
        </authorList>
    </citation>
    <scope>NUCLEOTIDE SEQUENCE [LARGE SCALE GENOMIC DNA]</scope>
    <source>
        <strain evidence="1 2">VU population</strain>
        <tissue evidence="1">Whole body</tissue>
    </source>
</reference>
<dbReference type="OrthoDB" id="5971311at2759"/>
<accession>A0A226CYJ2</accession>
<sequence>MMLPNNPIPASSSSFDMDEPAPSKILKLELDNPIKVKLSQYLDQFTAAVRSGEFVVQTNLGDAPVIGLRVIETGKLMKFPLQEDEVMMEELAASQFEVINK</sequence>
<protein>
    <submittedName>
        <fullName evidence="1">Uncharacterized protein</fullName>
    </submittedName>
</protein>
<evidence type="ECO:0000313" key="2">
    <source>
        <dbReference type="Proteomes" id="UP000198287"/>
    </source>
</evidence>
<evidence type="ECO:0000313" key="1">
    <source>
        <dbReference type="EMBL" id="OXA38382.1"/>
    </source>
</evidence>
<dbReference type="EMBL" id="LNIX01000046">
    <property type="protein sequence ID" value="OXA38382.1"/>
    <property type="molecule type" value="Genomic_DNA"/>
</dbReference>
<dbReference type="AlphaFoldDB" id="A0A226CYJ2"/>
<gene>
    <name evidence="1" type="ORF">Fcan01_26804</name>
</gene>
<proteinExistence type="predicted"/>
<comment type="caution">
    <text evidence="1">The sequence shown here is derived from an EMBL/GenBank/DDBJ whole genome shotgun (WGS) entry which is preliminary data.</text>
</comment>